<dbReference type="Proteomes" id="UP000270678">
    <property type="component" value="Chromosome"/>
</dbReference>
<feature type="transmembrane region" description="Helical" evidence="1">
    <location>
        <begin position="147"/>
        <end position="170"/>
    </location>
</feature>
<evidence type="ECO:0000313" key="2">
    <source>
        <dbReference type="EMBL" id="AZS13557.1"/>
    </source>
</evidence>
<gene>
    <name evidence="2" type="ORF">EI981_03075</name>
</gene>
<organism evidence="2 3">
    <name type="scientific">Paenibacillus lutimineralis</name>
    <dbReference type="NCBI Taxonomy" id="2707005"/>
    <lineage>
        <taxon>Bacteria</taxon>
        <taxon>Bacillati</taxon>
        <taxon>Bacillota</taxon>
        <taxon>Bacilli</taxon>
        <taxon>Bacillales</taxon>
        <taxon>Paenibacillaceae</taxon>
        <taxon>Paenibacillus</taxon>
    </lineage>
</organism>
<dbReference type="EMBL" id="CP034346">
    <property type="protein sequence ID" value="AZS13557.1"/>
    <property type="molecule type" value="Genomic_DNA"/>
</dbReference>
<reference evidence="3" key="1">
    <citation type="submission" date="2018-12" db="EMBL/GenBank/DDBJ databases">
        <title>Complete genome sequence of Paenibacillus sp. MBLB1234.</title>
        <authorList>
            <person name="Nam Y.-D."/>
            <person name="Kang J."/>
            <person name="Chung W.-H."/>
            <person name="Park Y.S."/>
        </authorList>
    </citation>
    <scope>NUCLEOTIDE SEQUENCE [LARGE SCALE GENOMIC DNA]</scope>
    <source>
        <strain evidence="3">MBLB1234</strain>
    </source>
</reference>
<feature type="transmembrane region" description="Helical" evidence="1">
    <location>
        <begin position="190"/>
        <end position="209"/>
    </location>
</feature>
<feature type="transmembrane region" description="Helical" evidence="1">
    <location>
        <begin position="221"/>
        <end position="237"/>
    </location>
</feature>
<evidence type="ECO:0000256" key="1">
    <source>
        <dbReference type="SAM" id="Phobius"/>
    </source>
</evidence>
<protein>
    <submittedName>
        <fullName evidence="2">Uncharacterized protein</fullName>
    </submittedName>
</protein>
<proteinExistence type="predicted"/>
<feature type="transmembrane region" description="Helical" evidence="1">
    <location>
        <begin position="12"/>
        <end position="33"/>
    </location>
</feature>
<evidence type="ECO:0000313" key="3">
    <source>
        <dbReference type="Proteomes" id="UP000270678"/>
    </source>
</evidence>
<keyword evidence="1" id="KW-0472">Membrane</keyword>
<keyword evidence="3" id="KW-1185">Reference proteome</keyword>
<accession>A0A3S9UTM9</accession>
<dbReference type="AlphaFoldDB" id="A0A3S9UTM9"/>
<feature type="transmembrane region" description="Helical" evidence="1">
    <location>
        <begin position="243"/>
        <end position="262"/>
    </location>
</feature>
<keyword evidence="1" id="KW-0812">Transmembrane</keyword>
<dbReference type="OrthoDB" id="2564821at2"/>
<name>A0A3S9UTM9_9BACL</name>
<dbReference type="RefSeq" id="WP_126995344.1">
    <property type="nucleotide sequence ID" value="NZ_CP034346.1"/>
</dbReference>
<dbReference type="KEGG" id="plut:EI981_03075"/>
<sequence>MSLSEWMNWLEQHAVLSLTAVLVLVTFLALYGVTSWRTRIGLRSRLEHLEKSLKLYAAASAPLLNDNIYGTITPEQENELIDRLLACHAAPYASSDLLGQIGAYKEDHDHARLPLLLKTLERESERFLEERDKLLNWLEQPGWGIRFWLGLQPAFPFLFAAALFILVYQLLLRWTGADVSFLGSNSLDTVYFYSRFGSALFALLLLYPALMGGFRPGEGSILLRLWAIFIAAMYLLHFISPVIAPYIAAAQVLLFLGGFLFTRSKPRKARPFVGHYQTNLSSDPTISALPMTEEHIATSLAENTDSIINNDKDR</sequence>
<keyword evidence="1" id="KW-1133">Transmembrane helix</keyword>